<evidence type="ECO:0000313" key="6">
    <source>
        <dbReference type="Proteomes" id="UP001501676"/>
    </source>
</evidence>
<dbReference type="InterPro" id="IPR041664">
    <property type="entry name" value="AAA_16"/>
</dbReference>
<evidence type="ECO:0000313" key="5">
    <source>
        <dbReference type="EMBL" id="GAA3384725.1"/>
    </source>
</evidence>
<dbReference type="SUPFAM" id="SSF52540">
    <property type="entry name" value="P-loop containing nucleoside triphosphate hydrolases"/>
    <property type="match status" value="1"/>
</dbReference>
<dbReference type="InterPro" id="IPR036388">
    <property type="entry name" value="WH-like_DNA-bd_sf"/>
</dbReference>
<dbReference type="PANTHER" id="PTHR44688:SF16">
    <property type="entry name" value="DNA-BINDING TRANSCRIPTIONAL ACTIVATOR DEVR_DOSR"/>
    <property type="match status" value="1"/>
</dbReference>
<dbReference type="InterPro" id="IPR016032">
    <property type="entry name" value="Sig_transdc_resp-reg_C-effctor"/>
</dbReference>
<dbReference type="SMART" id="SM00421">
    <property type="entry name" value="HTH_LUXR"/>
    <property type="match status" value="1"/>
</dbReference>
<reference evidence="6" key="1">
    <citation type="journal article" date="2019" name="Int. J. Syst. Evol. Microbiol.">
        <title>The Global Catalogue of Microorganisms (GCM) 10K type strain sequencing project: providing services to taxonomists for standard genome sequencing and annotation.</title>
        <authorList>
            <consortium name="The Broad Institute Genomics Platform"/>
            <consortium name="The Broad Institute Genome Sequencing Center for Infectious Disease"/>
            <person name="Wu L."/>
            <person name="Ma J."/>
        </authorList>
    </citation>
    <scope>NUCLEOTIDE SEQUENCE [LARGE SCALE GENOMIC DNA]</scope>
    <source>
        <strain evidence="6">JCM 9458</strain>
    </source>
</reference>
<keyword evidence="2" id="KW-0238">DNA-binding</keyword>
<dbReference type="SUPFAM" id="SSF46894">
    <property type="entry name" value="C-terminal effector domain of the bipartite response regulators"/>
    <property type="match status" value="1"/>
</dbReference>
<dbReference type="InterPro" id="IPR000792">
    <property type="entry name" value="Tscrpt_reg_LuxR_C"/>
</dbReference>
<protein>
    <submittedName>
        <fullName evidence="5">LuxR family transcriptional regulator</fullName>
    </submittedName>
</protein>
<evidence type="ECO:0000256" key="1">
    <source>
        <dbReference type="ARBA" id="ARBA00023015"/>
    </source>
</evidence>
<keyword evidence="6" id="KW-1185">Reference proteome</keyword>
<dbReference type="Gene3D" id="1.10.10.10">
    <property type="entry name" value="Winged helix-like DNA-binding domain superfamily/Winged helix DNA-binding domain"/>
    <property type="match status" value="1"/>
</dbReference>
<keyword evidence="3" id="KW-0804">Transcription</keyword>
<dbReference type="EMBL" id="BAAAYN010000009">
    <property type="protein sequence ID" value="GAA3384725.1"/>
    <property type="molecule type" value="Genomic_DNA"/>
</dbReference>
<feature type="domain" description="HTH luxR-type" evidence="4">
    <location>
        <begin position="773"/>
        <end position="838"/>
    </location>
</feature>
<gene>
    <name evidence="5" type="ORF">GCM10020369_15520</name>
</gene>
<dbReference type="CDD" id="cd06170">
    <property type="entry name" value="LuxR_C_like"/>
    <property type="match status" value="1"/>
</dbReference>
<keyword evidence="1" id="KW-0805">Transcription regulation</keyword>
<dbReference type="PRINTS" id="PR00038">
    <property type="entry name" value="HTHLUXR"/>
</dbReference>
<evidence type="ECO:0000256" key="2">
    <source>
        <dbReference type="ARBA" id="ARBA00023125"/>
    </source>
</evidence>
<dbReference type="Pfam" id="PF00196">
    <property type="entry name" value="GerE"/>
    <property type="match status" value="1"/>
</dbReference>
<dbReference type="Gene3D" id="3.40.50.300">
    <property type="entry name" value="P-loop containing nucleotide triphosphate hydrolases"/>
    <property type="match status" value="1"/>
</dbReference>
<organism evidence="5 6">
    <name type="scientific">Cryptosporangium minutisporangium</name>
    <dbReference type="NCBI Taxonomy" id="113569"/>
    <lineage>
        <taxon>Bacteria</taxon>
        <taxon>Bacillati</taxon>
        <taxon>Actinomycetota</taxon>
        <taxon>Actinomycetes</taxon>
        <taxon>Cryptosporangiales</taxon>
        <taxon>Cryptosporangiaceae</taxon>
        <taxon>Cryptosporangium</taxon>
    </lineage>
</organism>
<sequence>MRRSRLLAQLSSAVTNPLTLVVGPAGSGKSTLVADWAGAISATSTVAWLSLEPEDSQPGVFWSYVLAGLARAGVAVTVDPAPDRPDGVPRSLLVRLAVELAAAPAPVVLVLDDAHELVEPSVTTALDFVIQHAGGRLSVVVIGRHDPLLPLHRYRVAGSVSEIRYPDLAFTVAETDALLSAHGLHLPPDDVEALVGETKGWATGLRLEARKRAAPNDCPPSSVLLDYLRAEVFGHHRPAEHEFLVKTAIVDEIRPGLAVALTGRRDARALLDRLAAENMFLTPSLGVATSYQYFPIVRRALLTELDRSRPEWTAHLHRTAAEWYATHRRPADAIPHALAAGDGELASAMVVHGLAIGRLLIEPGAAEHRRTFGGTGLEAATPESAVVAAALALHRGGPDACAEQLLRAGELTGDGPDGHGAALRLTIAVVALARAQACGPPVHADVVAAAGDALAAAVAERLPVPAELLAMVGLAVADHSLWRGDTAGAQQALSSIVEQPGRSGALEAKRLGRLALVEALCGQLRRATETARRAQRVADRLGTVTDRMPPEISTALAWVRTEEYDLRSARAHADRAGTQLGQGGDTITAGLLALARARIYRARGEVSRATAALTLARTQEAPTPTWLTQLLCRAEADVQGHAERGIATAETIPTVHGTLLRAAEALAGGDARTARSLAVRTGELRDAPLAARVDGWMVAAAADAVDARYERARTSLERALTLAAPEHIRRPFLEAPVLLRRILRREGALLAHHDWLGLVGGGHALPDPAPDAPLAVLEPLTARETEVLSHLTALLTTEEIAQAMFVSVNTVKTHVRSILRKLRVKRRHEAIRRAGELGLLTPAGLAN</sequence>
<accession>A0ABP6SU99</accession>
<dbReference type="Proteomes" id="UP001501676">
    <property type="component" value="Unassembled WGS sequence"/>
</dbReference>
<dbReference type="InterPro" id="IPR027417">
    <property type="entry name" value="P-loop_NTPase"/>
</dbReference>
<dbReference type="PANTHER" id="PTHR44688">
    <property type="entry name" value="DNA-BINDING TRANSCRIPTIONAL ACTIVATOR DEVR_DOSR"/>
    <property type="match status" value="1"/>
</dbReference>
<dbReference type="InterPro" id="IPR003593">
    <property type="entry name" value="AAA+_ATPase"/>
</dbReference>
<dbReference type="Gene3D" id="1.25.40.10">
    <property type="entry name" value="Tetratricopeptide repeat domain"/>
    <property type="match status" value="1"/>
</dbReference>
<evidence type="ECO:0000259" key="4">
    <source>
        <dbReference type="PROSITE" id="PS50043"/>
    </source>
</evidence>
<dbReference type="Pfam" id="PF25873">
    <property type="entry name" value="WHD_MalT"/>
    <property type="match status" value="1"/>
</dbReference>
<dbReference type="SMART" id="SM00382">
    <property type="entry name" value="AAA"/>
    <property type="match status" value="1"/>
</dbReference>
<comment type="caution">
    <text evidence="5">The sequence shown here is derived from an EMBL/GenBank/DDBJ whole genome shotgun (WGS) entry which is preliminary data.</text>
</comment>
<dbReference type="PROSITE" id="PS50043">
    <property type="entry name" value="HTH_LUXR_2"/>
    <property type="match status" value="1"/>
</dbReference>
<dbReference type="InterPro" id="IPR059106">
    <property type="entry name" value="WHD_MalT"/>
</dbReference>
<evidence type="ECO:0000256" key="3">
    <source>
        <dbReference type="ARBA" id="ARBA00023163"/>
    </source>
</evidence>
<name>A0ABP6SU99_9ACTN</name>
<proteinExistence type="predicted"/>
<dbReference type="InterPro" id="IPR011990">
    <property type="entry name" value="TPR-like_helical_dom_sf"/>
</dbReference>
<dbReference type="Pfam" id="PF13191">
    <property type="entry name" value="AAA_16"/>
    <property type="match status" value="1"/>
</dbReference>